<dbReference type="AlphaFoldDB" id="A0A192C852"/>
<feature type="transmembrane region" description="Helical" evidence="1">
    <location>
        <begin position="352"/>
        <end position="371"/>
    </location>
</feature>
<proteinExistence type="predicted"/>
<sequence length="430" mass="48211">MVPRWLNSASAAAPPTVDNRCWRSMSTSIRICSYLLLPLIYLLVNVKIAQLGESFPITIVTFLPVLLLLFLERISVKKLMIALGIGAGLTAFNYLFGQSLDASKYVTSTMLFVYIVIIIGMVWSIRFKTISPHNHRKILRFFYLVVGLVVVLAAVEMAQIILTGGSSIMESISKYLIYSNSYVLNFIKFGGKRTTALYFEPAFFALALISIWLSIKQFGIKTPKTDAMILAGIILSGSFSGVMTFILFYLLEWAFQYLNKEAIKKKLPLALISLAVFLVGVVIAFPYISTRLGDLGTEGSSSYYRIVGPLVMVGYSLTHIDGVVRFGSLYEYVASFGIFNGADVGKTIDNGLYLLIIYFSWFAVFLSLWYMGKVIKMMINAFGDNRNFRVQLYLFTPVSLFFTGSIFSPEYAFLIVCPFILRKALNIHPK</sequence>
<dbReference type="PATRIC" id="fig|941280.3.peg.964"/>
<gene>
    <name evidence="2" type="ORF">WLH_00977</name>
</gene>
<reference evidence="2 3" key="1">
    <citation type="submission" date="2016-03" db="EMBL/GenBank/DDBJ databases">
        <title>Genome Sequence and Comparative Pathogenic Determinants of Uropathogenic Escherichia coli O25b:H4, a Clinical Isolate from Saudi Arabia.</title>
        <authorList>
            <person name="Alyamani E.A.J."/>
            <person name="Khiyami M.A."/>
            <person name="Booq R.Y."/>
            <person name="Bahwerth F.S."/>
            <person name="Vaisvil B."/>
            <person name="Schmitt D.P."/>
            <person name="Kapatral V."/>
        </authorList>
    </citation>
    <scope>NUCLEOTIDE SEQUENCE [LARGE SCALE GENOMIC DNA]</scope>
    <source>
        <strain evidence="2 3">O25b:H4</strain>
    </source>
</reference>
<name>A0A192C852_ECO25</name>
<feature type="transmembrane region" description="Helical" evidence="1">
    <location>
        <begin position="141"/>
        <end position="162"/>
    </location>
</feature>
<evidence type="ECO:0000256" key="1">
    <source>
        <dbReference type="SAM" id="Phobius"/>
    </source>
</evidence>
<protein>
    <submittedName>
        <fullName evidence="2">WcaD</fullName>
    </submittedName>
</protein>
<keyword evidence="1" id="KW-0812">Transmembrane</keyword>
<feature type="transmembrane region" description="Helical" evidence="1">
    <location>
        <begin position="55"/>
        <end position="72"/>
    </location>
</feature>
<feature type="transmembrane region" description="Helical" evidence="1">
    <location>
        <begin position="302"/>
        <end position="320"/>
    </location>
</feature>
<dbReference type="EMBL" id="CP015085">
    <property type="protein sequence ID" value="ANK02238.1"/>
    <property type="molecule type" value="Genomic_DNA"/>
</dbReference>
<dbReference type="NCBIfam" id="TIGR04010">
    <property type="entry name" value="WcaD"/>
    <property type="match status" value="1"/>
</dbReference>
<feature type="transmembrane region" description="Helical" evidence="1">
    <location>
        <begin position="392"/>
        <end position="421"/>
    </location>
</feature>
<feature type="transmembrane region" description="Helical" evidence="1">
    <location>
        <begin position="109"/>
        <end position="129"/>
    </location>
</feature>
<dbReference type="InterPro" id="IPR024013">
    <property type="entry name" value="Colanic_acid_synth_WcaD"/>
</dbReference>
<feature type="transmembrane region" description="Helical" evidence="1">
    <location>
        <begin position="227"/>
        <end position="250"/>
    </location>
</feature>
<dbReference type="Proteomes" id="UP000183316">
    <property type="component" value="Chromosome"/>
</dbReference>
<feature type="transmembrane region" description="Helical" evidence="1">
    <location>
        <begin position="196"/>
        <end position="215"/>
    </location>
</feature>
<feature type="transmembrane region" description="Helical" evidence="1">
    <location>
        <begin position="31"/>
        <end position="49"/>
    </location>
</feature>
<organism evidence="2 3">
    <name type="scientific">Escherichia coli O25b:H4</name>
    <dbReference type="NCBI Taxonomy" id="941280"/>
    <lineage>
        <taxon>Bacteria</taxon>
        <taxon>Pseudomonadati</taxon>
        <taxon>Pseudomonadota</taxon>
        <taxon>Gammaproteobacteria</taxon>
        <taxon>Enterobacterales</taxon>
        <taxon>Enterobacteriaceae</taxon>
        <taxon>Escherichia</taxon>
    </lineage>
</organism>
<keyword evidence="1" id="KW-1133">Transmembrane helix</keyword>
<evidence type="ECO:0000313" key="3">
    <source>
        <dbReference type="Proteomes" id="UP000183316"/>
    </source>
</evidence>
<feature type="transmembrane region" description="Helical" evidence="1">
    <location>
        <begin position="79"/>
        <end position="97"/>
    </location>
</feature>
<evidence type="ECO:0000313" key="2">
    <source>
        <dbReference type="EMBL" id="ANK02238.1"/>
    </source>
</evidence>
<accession>A0A192C852</accession>
<keyword evidence="1" id="KW-0472">Membrane</keyword>
<feature type="transmembrane region" description="Helical" evidence="1">
    <location>
        <begin position="270"/>
        <end position="290"/>
    </location>
</feature>